<name>A0A195AYH7_9HYME</name>
<organism evidence="1 2">
    <name type="scientific">Atta colombica</name>
    <dbReference type="NCBI Taxonomy" id="520822"/>
    <lineage>
        <taxon>Eukaryota</taxon>
        <taxon>Metazoa</taxon>
        <taxon>Ecdysozoa</taxon>
        <taxon>Arthropoda</taxon>
        <taxon>Hexapoda</taxon>
        <taxon>Insecta</taxon>
        <taxon>Pterygota</taxon>
        <taxon>Neoptera</taxon>
        <taxon>Endopterygota</taxon>
        <taxon>Hymenoptera</taxon>
        <taxon>Apocrita</taxon>
        <taxon>Aculeata</taxon>
        <taxon>Formicoidea</taxon>
        <taxon>Formicidae</taxon>
        <taxon>Myrmicinae</taxon>
        <taxon>Atta</taxon>
    </lineage>
</organism>
<dbReference type="AlphaFoldDB" id="A0A195AYH7"/>
<dbReference type="EMBL" id="KQ976703">
    <property type="protein sequence ID" value="KYM77097.1"/>
    <property type="molecule type" value="Genomic_DNA"/>
</dbReference>
<keyword evidence="2" id="KW-1185">Reference proteome</keyword>
<evidence type="ECO:0000313" key="2">
    <source>
        <dbReference type="Proteomes" id="UP000078540"/>
    </source>
</evidence>
<accession>A0A195AYH7</accession>
<sequence length="273" mass="30241">MFHCSYIGRNRPLLLITSCPCERLRGQGIGRINGWVTRATPTYFRIPVGQTTTPLDTCSLGQGFRIAGLAKSPASRIDLSHARKIVSASILVPLFLKYWLTLRLESCNLTNESMYGRRERRRGTVPTGLTGLLLASAFMNYYDTTSHDIAISHDPSCISIFVPIPDKSVGINNHKCKLRPDQWPNKSYDEANAEREVKRGGVILKVLFFIKFVEMDCNVTIRCTNNAGNANGRNHVERCGANSISVHGFGILESCSATDNGNQLLSSALYTLQ</sequence>
<evidence type="ECO:0000313" key="1">
    <source>
        <dbReference type="EMBL" id="KYM77097.1"/>
    </source>
</evidence>
<reference evidence="1 2" key="1">
    <citation type="submission" date="2015-09" db="EMBL/GenBank/DDBJ databases">
        <title>Atta colombica WGS genome.</title>
        <authorList>
            <person name="Nygaard S."/>
            <person name="Hu H."/>
            <person name="Boomsma J."/>
            <person name="Zhang G."/>
        </authorList>
    </citation>
    <scope>NUCLEOTIDE SEQUENCE [LARGE SCALE GENOMIC DNA]</scope>
    <source>
        <strain evidence="1">Treedump-2</strain>
        <tissue evidence="1">Whole body</tissue>
    </source>
</reference>
<protein>
    <submittedName>
        <fullName evidence="1">Uncharacterized protein</fullName>
    </submittedName>
</protein>
<gene>
    <name evidence="1" type="ORF">ALC53_12391</name>
</gene>
<proteinExistence type="predicted"/>
<dbReference type="Proteomes" id="UP000078540">
    <property type="component" value="Unassembled WGS sequence"/>
</dbReference>